<dbReference type="Gene3D" id="1.20.1440.240">
    <property type="match status" value="1"/>
</dbReference>
<dbReference type="SUPFAM" id="SSF51905">
    <property type="entry name" value="FAD/NAD(P)-binding domain"/>
    <property type="match status" value="1"/>
</dbReference>
<evidence type="ECO:0000256" key="1">
    <source>
        <dbReference type="SAM" id="SignalP"/>
    </source>
</evidence>
<dbReference type="Pfam" id="PF01593">
    <property type="entry name" value="Amino_oxidase"/>
    <property type="match status" value="1"/>
</dbReference>
<reference evidence="3 4" key="1">
    <citation type="journal article" date="2018" name="Nat. Ecol. Evol.">
        <title>Pezizomycetes genomes reveal the molecular basis of ectomycorrhizal truffle lifestyle.</title>
        <authorList>
            <person name="Murat C."/>
            <person name="Payen T."/>
            <person name="Noel B."/>
            <person name="Kuo A."/>
            <person name="Morin E."/>
            <person name="Chen J."/>
            <person name="Kohler A."/>
            <person name="Krizsan K."/>
            <person name="Balestrini R."/>
            <person name="Da Silva C."/>
            <person name="Montanini B."/>
            <person name="Hainaut M."/>
            <person name="Levati E."/>
            <person name="Barry K.W."/>
            <person name="Belfiori B."/>
            <person name="Cichocki N."/>
            <person name="Clum A."/>
            <person name="Dockter R.B."/>
            <person name="Fauchery L."/>
            <person name="Guy J."/>
            <person name="Iotti M."/>
            <person name="Le Tacon F."/>
            <person name="Lindquist E.A."/>
            <person name="Lipzen A."/>
            <person name="Malagnac F."/>
            <person name="Mello A."/>
            <person name="Molinier V."/>
            <person name="Miyauchi S."/>
            <person name="Poulain J."/>
            <person name="Riccioni C."/>
            <person name="Rubini A."/>
            <person name="Sitrit Y."/>
            <person name="Splivallo R."/>
            <person name="Traeger S."/>
            <person name="Wang M."/>
            <person name="Zifcakova L."/>
            <person name="Wipf D."/>
            <person name="Zambonelli A."/>
            <person name="Paolocci F."/>
            <person name="Nowrousian M."/>
            <person name="Ottonello S."/>
            <person name="Baldrian P."/>
            <person name="Spatafora J.W."/>
            <person name="Henrissat B."/>
            <person name="Nagy L.G."/>
            <person name="Aury J.M."/>
            <person name="Wincker P."/>
            <person name="Grigoriev I.V."/>
            <person name="Bonfante P."/>
            <person name="Martin F.M."/>
        </authorList>
    </citation>
    <scope>NUCLEOTIDE SEQUENCE [LARGE SCALE GENOMIC DNA]</scope>
    <source>
        <strain evidence="3 4">120613-1</strain>
    </source>
</reference>
<name>A0A3N4JEG8_9PEZI</name>
<dbReference type="Gene3D" id="3.90.660.10">
    <property type="match status" value="1"/>
</dbReference>
<dbReference type="PANTHER" id="PTHR10742:SF342">
    <property type="entry name" value="AMINE OXIDASE"/>
    <property type="match status" value="1"/>
</dbReference>
<dbReference type="STRING" id="1336337.A0A3N4JEG8"/>
<sequence>MLPIIPIFLPLLFIVAATHSTASTPITLTTKTDLNTRIANIHITISLLPPNPLSIHYGPCDPSSTHDYHHHHTIAKSINPRTTTTDTPFRIVWIIPKHAPYTGCLSAVDEITGEVLGKSEEMLLKQKRKRSVGPEKVKMDKSSGINTSGPWFDGIKYLEGKDVGVVDVRAAKEKRIGIVGAGMAGLLSSLILHSQGFRNFEILESSNRIGGRIRTVYLNGGPDDYQYQEMGPMRFPEKVRYAGTNETVTIKDHQIVFQVAEKMNQINKNDPNFKVNFIPWIQSHPNNLVYYNGVRDSEGNIPTVAEIAANATLAPGANQEVSPGLAEVSKRIAEIFQTPEKIRGIAENIYRAHKQFIDEGWDNWSEFAFIRQHLGADLNVTDLSIDSRGLGSGDVSFWYLLYESLYFGATEWKTIDKGLETLPRSFIPFLGDKVKYGRKVVRLDYLEKEEKVRVSWKKTGSDKDYGSADYDYLLVAAPFTQVRKWRLPQFSSVMLRAIRRLSYDSACKVALLFKTRFWEASSRPNFGGCTSTDIPLIMAFCYPSYQLNRTGPAVLLASYNYGDSATRSISMSETEHVNYALDAMAEIHGPTIYEQYAGKFARLCWLEDEHTSGAWTEPTVGQHELYLPEYFKMQLNTIFIGEHTSITHAWIASALESAVRGSVQLLLEMGLVDEAKNVTQEWMGRWMTV</sequence>
<protein>
    <recommendedName>
        <fullName evidence="2">Amine oxidase domain-containing protein</fullName>
    </recommendedName>
</protein>
<dbReference type="InterPro" id="IPR050281">
    <property type="entry name" value="Flavin_monoamine_oxidase"/>
</dbReference>
<dbReference type="PANTHER" id="PTHR10742">
    <property type="entry name" value="FLAVIN MONOAMINE OXIDASE"/>
    <property type="match status" value="1"/>
</dbReference>
<evidence type="ECO:0000259" key="2">
    <source>
        <dbReference type="Pfam" id="PF01593"/>
    </source>
</evidence>
<feature type="domain" description="Amine oxidase" evidence="2">
    <location>
        <begin position="183"/>
        <end position="665"/>
    </location>
</feature>
<dbReference type="OrthoDB" id="7777654at2759"/>
<organism evidence="3 4">
    <name type="scientific">Choiromyces venosus 120613-1</name>
    <dbReference type="NCBI Taxonomy" id="1336337"/>
    <lineage>
        <taxon>Eukaryota</taxon>
        <taxon>Fungi</taxon>
        <taxon>Dikarya</taxon>
        <taxon>Ascomycota</taxon>
        <taxon>Pezizomycotina</taxon>
        <taxon>Pezizomycetes</taxon>
        <taxon>Pezizales</taxon>
        <taxon>Tuberaceae</taxon>
        <taxon>Choiromyces</taxon>
    </lineage>
</organism>
<feature type="signal peptide" evidence="1">
    <location>
        <begin position="1"/>
        <end position="23"/>
    </location>
</feature>
<feature type="chain" id="PRO_5018212753" description="Amine oxidase domain-containing protein" evidence="1">
    <location>
        <begin position="24"/>
        <end position="689"/>
    </location>
</feature>
<dbReference type="Gene3D" id="3.50.50.60">
    <property type="entry name" value="FAD/NAD(P)-binding domain"/>
    <property type="match status" value="1"/>
</dbReference>
<dbReference type="EMBL" id="ML120426">
    <property type="protein sequence ID" value="RPA95378.1"/>
    <property type="molecule type" value="Genomic_DNA"/>
</dbReference>
<evidence type="ECO:0000313" key="3">
    <source>
        <dbReference type="EMBL" id="RPA95378.1"/>
    </source>
</evidence>
<accession>A0A3N4JEG8</accession>
<keyword evidence="4" id="KW-1185">Reference proteome</keyword>
<dbReference type="AlphaFoldDB" id="A0A3N4JEG8"/>
<dbReference type="GO" id="GO:0001716">
    <property type="term" value="F:L-amino-acid oxidase activity"/>
    <property type="evidence" value="ECO:0007669"/>
    <property type="project" value="TreeGrafter"/>
</dbReference>
<evidence type="ECO:0000313" key="4">
    <source>
        <dbReference type="Proteomes" id="UP000276215"/>
    </source>
</evidence>
<dbReference type="SUPFAM" id="SSF54373">
    <property type="entry name" value="FAD-linked reductases, C-terminal domain"/>
    <property type="match status" value="1"/>
</dbReference>
<dbReference type="InterPro" id="IPR002937">
    <property type="entry name" value="Amino_oxidase"/>
</dbReference>
<dbReference type="Proteomes" id="UP000276215">
    <property type="component" value="Unassembled WGS sequence"/>
</dbReference>
<keyword evidence="1" id="KW-0732">Signal</keyword>
<dbReference type="GO" id="GO:0009063">
    <property type="term" value="P:amino acid catabolic process"/>
    <property type="evidence" value="ECO:0007669"/>
    <property type="project" value="TreeGrafter"/>
</dbReference>
<dbReference type="InterPro" id="IPR036188">
    <property type="entry name" value="FAD/NAD-bd_sf"/>
</dbReference>
<proteinExistence type="predicted"/>
<gene>
    <name evidence="3" type="ORF">L873DRAFT_1745322</name>
</gene>